<reference evidence="2" key="1">
    <citation type="submission" date="2022-03" db="EMBL/GenBank/DDBJ databases">
        <authorList>
            <person name="Vrbovska V."/>
            <person name="Kovarovic V."/>
            <person name="Botka T."/>
            <person name="Pantucek R."/>
        </authorList>
    </citation>
    <scope>NUCLEOTIDE SEQUENCE</scope>
    <source>
        <strain evidence="2">CCM 2609</strain>
    </source>
</reference>
<organism evidence="2 3">
    <name type="scientific">Macrococcus armenti</name>
    <dbReference type="NCBI Taxonomy" id="2875764"/>
    <lineage>
        <taxon>Bacteria</taxon>
        <taxon>Bacillati</taxon>
        <taxon>Bacillota</taxon>
        <taxon>Bacilli</taxon>
        <taxon>Bacillales</taxon>
        <taxon>Staphylococcaceae</taxon>
        <taxon>Macrococcus</taxon>
    </lineage>
</organism>
<accession>A0ABY3ZV24</accession>
<keyword evidence="3" id="KW-1185">Reference proteome</keyword>
<keyword evidence="1" id="KW-0472">Membrane</keyword>
<keyword evidence="1" id="KW-0812">Transmembrane</keyword>
<reference evidence="2" key="2">
    <citation type="submission" date="2022-04" db="EMBL/GenBank/DDBJ databases">
        <title>Antimicrobial genetic elements in methicillin-resistant Macrococcus armenti.</title>
        <authorList>
            <person name="Keller J.E."/>
            <person name="Schwendener S."/>
            <person name="Pantucek R."/>
            <person name="Perreten V."/>
        </authorList>
    </citation>
    <scope>NUCLEOTIDE SEQUENCE</scope>
    <source>
        <strain evidence="2">CCM 2609</strain>
    </source>
</reference>
<sequence length="95" mass="10446">MLYSLLIDFKDVVKAKCQITSLLSGGLFSIPLVIFGICIHLNVIYIMFSVITAFITAMSLSLVGINIGICEPQISKKHVNKRISPGMSFVLMIIL</sequence>
<evidence type="ECO:0000313" key="2">
    <source>
        <dbReference type="EMBL" id="UOB20683.1"/>
    </source>
</evidence>
<evidence type="ECO:0000256" key="1">
    <source>
        <dbReference type="SAM" id="Phobius"/>
    </source>
</evidence>
<feature type="transmembrane region" description="Helical" evidence="1">
    <location>
        <begin position="43"/>
        <end position="69"/>
    </location>
</feature>
<protein>
    <submittedName>
        <fullName evidence="2">Uncharacterized protein</fullName>
    </submittedName>
</protein>
<name>A0ABY3ZV24_9STAP</name>
<gene>
    <name evidence="2" type="ORF">MRZ06_00955</name>
</gene>
<keyword evidence="1" id="KW-1133">Transmembrane helix</keyword>
<dbReference type="Proteomes" id="UP000830343">
    <property type="component" value="Chromosome"/>
</dbReference>
<proteinExistence type="predicted"/>
<evidence type="ECO:0000313" key="3">
    <source>
        <dbReference type="Proteomes" id="UP000830343"/>
    </source>
</evidence>
<dbReference type="EMBL" id="CP094348">
    <property type="protein sequence ID" value="UOB20683.1"/>
    <property type="molecule type" value="Genomic_DNA"/>
</dbReference>
<dbReference type="RefSeq" id="WP_243365982.1">
    <property type="nucleotide sequence ID" value="NZ_CP094348.1"/>
</dbReference>
<feature type="transmembrane region" description="Helical" evidence="1">
    <location>
        <begin position="20"/>
        <end position="37"/>
    </location>
</feature>